<evidence type="ECO:0000313" key="2">
    <source>
        <dbReference type="Proteomes" id="UP000287651"/>
    </source>
</evidence>
<gene>
    <name evidence="1" type="ORF">B296_00040080</name>
</gene>
<proteinExistence type="predicted"/>
<dbReference type="EMBL" id="AMZH03024949">
    <property type="protein sequence ID" value="RRT35505.1"/>
    <property type="molecule type" value="Genomic_DNA"/>
</dbReference>
<name>A0A426X7Q2_ENSVE</name>
<sequence length="87" mass="10382">MHRELTEGIRSLPGWYKKVYQKKIETHRKIIKGNRKACRELQNRHKPKIKLRHQAKDLTMLWEPTRSKVTMRLATGEARGCWFAGVR</sequence>
<reference evidence="1 2" key="1">
    <citation type="journal article" date="2014" name="Agronomy (Basel)">
        <title>A Draft Genome Sequence for Ensete ventricosum, the Drought-Tolerant Tree Against Hunger.</title>
        <authorList>
            <person name="Harrison J."/>
            <person name="Moore K.A."/>
            <person name="Paszkiewicz K."/>
            <person name="Jones T."/>
            <person name="Grant M."/>
            <person name="Ambacheew D."/>
            <person name="Muzemil S."/>
            <person name="Studholme D.J."/>
        </authorList>
    </citation>
    <scope>NUCLEOTIDE SEQUENCE [LARGE SCALE GENOMIC DNA]</scope>
</reference>
<dbReference type="Proteomes" id="UP000287651">
    <property type="component" value="Unassembled WGS sequence"/>
</dbReference>
<dbReference type="AlphaFoldDB" id="A0A426X7Q2"/>
<evidence type="ECO:0000313" key="1">
    <source>
        <dbReference type="EMBL" id="RRT35505.1"/>
    </source>
</evidence>
<comment type="caution">
    <text evidence="1">The sequence shown here is derived from an EMBL/GenBank/DDBJ whole genome shotgun (WGS) entry which is preliminary data.</text>
</comment>
<accession>A0A426X7Q2</accession>
<organism evidence="1 2">
    <name type="scientific">Ensete ventricosum</name>
    <name type="common">Abyssinian banana</name>
    <name type="synonym">Musa ensete</name>
    <dbReference type="NCBI Taxonomy" id="4639"/>
    <lineage>
        <taxon>Eukaryota</taxon>
        <taxon>Viridiplantae</taxon>
        <taxon>Streptophyta</taxon>
        <taxon>Embryophyta</taxon>
        <taxon>Tracheophyta</taxon>
        <taxon>Spermatophyta</taxon>
        <taxon>Magnoliopsida</taxon>
        <taxon>Liliopsida</taxon>
        <taxon>Zingiberales</taxon>
        <taxon>Musaceae</taxon>
        <taxon>Ensete</taxon>
    </lineage>
</organism>
<protein>
    <submittedName>
        <fullName evidence="1">Uncharacterized protein</fullName>
    </submittedName>
</protein>